<feature type="compositionally biased region" description="Basic and acidic residues" evidence="1">
    <location>
        <begin position="262"/>
        <end position="271"/>
    </location>
</feature>
<dbReference type="AlphaFoldDB" id="A0A6C0F9T2"/>
<reference evidence="2" key="1">
    <citation type="journal article" date="2020" name="Nature">
        <title>Giant virus diversity and host interactions through global metagenomics.</title>
        <authorList>
            <person name="Schulz F."/>
            <person name="Roux S."/>
            <person name="Paez-Espino D."/>
            <person name="Jungbluth S."/>
            <person name="Walsh D.A."/>
            <person name="Denef V.J."/>
            <person name="McMahon K.D."/>
            <person name="Konstantinidis K.T."/>
            <person name="Eloe-Fadrosh E.A."/>
            <person name="Kyrpides N.C."/>
            <person name="Woyke T."/>
        </authorList>
    </citation>
    <scope>NUCLEOTIDE SEQUENCE</scope>
    <source>
        <strain evidence="2">GVMAG-S-ERX555997-44</strain>
    </source>
</reference>
<feature type="region of interest" description="Disordered" evidence="1">
    <location>
        <begin position="586"/>
        <end position="674"/>
    </location>
</feature>
<feature type="compositionally biased region" description="Basic residues" evidence="1">
    <location>
        <begin position="625"/>
        <end position="674"/>
    </location>
</feature>
<protein>
    <submittedName>
        <fullName evidence="2">Uncharacterized protein</fullName>
    </submittedName>
</protein>
<evidence type="ECO:0000313" key="2">
    <source>
        <dbReference type="EMBL" id="QHT37611.1"/>
    </source>
</evidence>
<accession>A0A6C0F9T2</accession>
<sequence>MSAHKKRRTGAATTAHSYGGYLSPKLLQLMTKVSATTHERRDGTVAAYNELHKILNPLLEKMESAPSAALISDVLASQTTASETKSSISSNVCALYYNGVITGSKELREYNESYVCKQYNKYGSPGLGTPIDYYTKYDAGPKKEEPFFDAFLVHLAMIDKSKLKNNNIGDLKKIKYYRANIQDDNKTPNQGEKSSLTSVISQKDFVIPPGIYAGAKHIFIMSPMTNNMNEEIKEYCNSQKKNGTNVIIHIQGDSVHNSYEGGNEHKGKEGTGKIGADNGLTAKRDPITKKVGMFPDAFNLFSGGIATQNFRKYLKENNAVVGSVSPVTGIEWKGNDSKPVPDYYKEVNDLVLQFSSKNSPIYIESSKFAEVLSGIIPGGLDIHKVYQDGTDKDNLASLILLGGLNKERLIKTDFIGLRLYKSSTIPFPTIYDYEVDELGNYKVDELGIRVLIDKDRKHTFKFGSSRLDINGEWSSPADKNPKYGNLPFDTKTESLTRKFYIEQRKGFTNVLTPYAQNIVINGIHINKDVDIAKFIVDGLGLISESLRAPFNMSLFWFAPETYQYTALKNATNKSNRDAMLAIKGVNQSSVSPSSPSSSSSSPPLSSETKDDIDVDEEGDAVMKGRGGRKRRRKSRRKSKRKKRSKRRKSKRRKSKRRKSKKRRKSRRKRRTKRR</sequence>
<proteinExistence type="predicted"/>
<dbReference type="EMBL" id="MN738801">
    <property type="protein sequence ID" value="QHT37611.1"/>
    <property type="molecule type" value="Genomic_DNA"/>
</dbReference>
<name>A0A6C0F9T2_9ZZZZ</name>
<feature type="compositionally biased region" description="Acidic residues" evidence="1">
    <location>
        <begin position="610"/>
        <end position="619"/>
    </location>
</feature>
<feature type="compositionally biased region" description="Low complexity" evidence="1">
    <location>
        <begin position="588"/>
        <end position="606"/>
    </location>
</feature>
<feature type="region of interest" description="Disordered" evidence="1">
    <location>
        <begin position="261"/>
        <end position="281"/>
    </location>
</feature>
<evidence type="ECO:0000256" key="1">
    <source>
        <dbReference type="SAM" id="MobiDB-lite"/>
    </source>
</evidence>
<organism evidence="2">
    <name type="scientific">viral metagenome</name>
    <dbReference type="NCBI Taxonomy" id="1070528"/>
    <lineage>
        <taxon>unclassified sequences</taxon>
        <taxon>metagenomes</taxon>
        <taxon>organismal metagenomes</taxon>
    </lineage>
</organism>